<sequence length="214" mass="22783">MRWGTVALLAGALAAGALLRAATAGATPMARMAATIGLFVLGLAGSIVLARSQFHAGRRRLERVLVGLGPAFVITDWAGGRPAPEAPDYVVVGPAGILAIVLDDSPAGRWAARRLGRARERAQHAAAWVAAVARGELPEGAVVEPVVALTRRPASPADRQGAVTVLEPEEAGAYVRRFEEPERLAADQRIRVTRRLRRRAWVGTPQRQGHGRPR</sequence>
<evidence type="ECO:0000256" key="1">
    <source>
        <dbReference type="SAM" id="Phobius"/>
    </source>
</evidence>
<proteinExistence type="predicted"/>
<gene>
    <name evidence="2" type="ORF">caldi_31960</name>
</gene>
<evidence type="ECO:0008006" key="4">
    <source>
        <dbReference type="Google" id="ProtNLM"/>
    </source>
</evidence>
<dbReference type="AlphaFoldDB" id="A0AA35G9H8"/>
<reference evidence="2" key="1">
    <citation type="submission" date="2022-03" db="EMBL/GenBank/DDBJ databases">
        <title>Complete genome sequence of Caldinitratiruptor microaerophilus.</title>
        <authorList>
            <person name="Mukaiyama R."/>
            <person name="Nishiyama T."/>
            <person name="Ueda K."/>
        </authorList>
    </citation>
    <scope>NUCLEOTIDE SEQUENCE</scope>
    <source>
        <strain evidence="2">JCM 16183</strain>
    </source>
</reference>
<keyword evidence="1" id="KW-1133">Transmembrane helix</keyword>
<feature type="transmembrane region" description="Helical" evidence="1">
    <location>
        <begin position="31"/>
        <end position="50"/>
    </location>
</feature>
<evidence type="ECO:0000313" key="3">
    <source>
        <dbReference type="Proteomes" id="UP001163687"/>
    </source>
</evidence>
<dbReference type="KEGG" id="cmic:caldi_31960"/>
<name>A0AA35G9H8_9FIRM</name>
<dbReference type="Proteomes" id="UP001163687">
    <property type="component" value="Chromosome"/>
</dbReference>
<keyword evidence="1" id="KW-0472">Membrane</keyword>
<dbReference type="EMBL" id="AP025628">
    <property type="protein sequence ID" value="BDG62106.1"/>
    <property type="molecule type" value="Genomic_DNA"/>
</dbReference>
<keyword evidence="1" id="KW-0812">Transmembrane</keyword>
<dbReference type="RefSeq" id="WP_264842708.1">
    <property type="nucleotide sequence ID" value="NZ_AP025628.1"/>
</dbReference>
<keyword evidence="3" id="KW-1185">Reference proteome</keyword>
<protein>
    <recommendedName>
        <fullName evidence="4">NERD domain-containing protein</fullName>
    </recommendedName>
</protein>
<evidence type="ECO:0000313" key="2">
    <source>
        <dbReference type="EMBL" id="BDG62106.1"/>
    </source>
</evidence>
<organism evidence="2 3">
    <name type="scientific">Caldinitratiruptor microaerophilus</name>
    <dbReference type="NCBI Taxonomy" id="671077"/>
    <lineage>
        <taxon>Bacteria</taxon>
        <taxon>Bacillati</taxon>
        <taxon>Bacillota</taxon>
        <taxon>Clostridia</taxon>
        <taxon>Eubacteriales</taxon>
        <taxon>Symbiobacteriaceae</taxon>
        <taxon>Caldinitratiruptor</taxon>
    </lineage>
</organism>
<accession>A0AA35G9H8</accession>